<evidence type="ECO:0000313" key="3">
    <source>
        <dbReference type="Proteomes" id="UP000236731"/>
    </source>
</evidence>
<name>A0A1H5WL69_9SPHI</name>
<dbReference type="OrthoDB" id="9803578at2"/>
<dbReference type="AlphaFoldDB" id="A0A1H5WL69"/>
<dbReference type="SUPFAM" id="SSF53474">
    <property type="entry name" value="alpha/beta-Hydrolases"/>
    <property type="match status" value="1"/>
</dbReference>
<evidence type="ECO:0000313" key="2">
    <source>
        <dbReference type="EMBL" id="SEF99687.1"/>
    </source>
</evidence>
<sequence>MKNLSLLLILAALHVPAILLAQENIGKERPKITSPQVSKDNIIEFQLYAPEAQVVYVNGNWMEKPDLGIAMQKMQDGVWRLDKQQLGSDLYQYTYTVDGVRINDPSNVYQVRDVNNVFNYFIGNGGVAELYKTQSVPHGTMIKQWYPSALNKAERRMTVYTPPGYESSKEKLPVLYLLHGMGGDEDAWPTLGRVAQIMDNLIAAGQAKPMIVVMPNGHTSNVAAPGSSEKGEYPIEFYTPDVGTGDMESSFMEIVQFVEKNYRVKKGKADRAIAGLSMGGSHSLFISAFNPDTFDYVGLFSAAFRINDKVKREVYDQFDANLKKQQANGLKLYWIGMGKTDFLYQTGVDFRKRLDAVGLKYTYHESEGGHTWSNWRQYLVEFVPQLFQ</sequence>
<dbReference type="RefSeq" id="WP_103905739.1">
    <property type="nucleotide sequence ID" value="NZ_CP049246.1"/>
</dbReference>
<feature type="signal peptide" evidence="1">
    <location>
        <begin position="1"/>
        <end position="21"/>
    </location>
</feature>
<dbReference type="InterPro" id="IPR014756">
    <property type="entry name" value="Ig_E-set"/>
</dbReference>
<reference evidence="3" key="1">
    <citation type="submission" date="2016-10" db="EMBL/GenBank/DDBJ databases">
        <authorList>
            <person name="Varghese N."/>
            <person name="Submissions S."/>
        </authorList>
    </citation>
    <scope>NUCLEOTIDE SEQUENCE [LARGE SCALE GENOMIC DNA]</scope>
    <source>
        <strain evidence="3">DSM 22361</strain>
    </source>
</reference>
<dbReference type="Proteomes" id="UP000236731">
    <property type="component" value="Unassembled WGS sequence"/>
</dbReference>
<feature type="chain" id="PRO_5009288410" evidence="1">
    <location>
        <begin position="22"/>
        <end position="388"/>
    </location>
</feature>
<dbReference type="InterPro" id="IPR000801">
    <property type="entry name" value="Esterase-like"/>
</dbReference>
<dbReference type="Gene3D" id="3.40.50.1820">
    <property type="entry name" value="alpha/beta hydrolase"/>
    <property type="match status" value="1"/>
</dbReference>
<dbReference type="InterPro" id="IPR050583">
    <property type="entry name" value="Mycobacterial_A85_antigen"/>
</dbReference>
<dbReference type="Pfam" id="PF00756">
    <property type="entry name" value="Esterase"/>
    <property type="match status" value="1"/>
</dbReference>
<evidence type="ECO:0000256" key="1">
    <source>
        <dbReference type="SAM" id="SignalP"/>
    </source>
</evidence>
<dbReference type="CDD" id="cd11294">
    <property type="entry name" value="E_set_Esterase_like_N"/>
    <property type="match status" value="1"/>
</dbReference>
<dbReference type="PANTHER" id="PTHR48098">
    <property type="entry name" value="ENTEROCHELIN ESTERASE-RELATED"/>
    <property type="match status" value="1"/>
</dbReference>
<dbReference type="SUPFAM" id="SSF81296">
    <property type="entry name" value="E set domains"/>
    <property type="match status" value="1"/>
</dbReference>
<dbReference type="EMBL" id="FNUT01000004">
    <property type="protein sequence ID" value="SEF99687.1"/>
    <property type="molecule type" value="Genomic_DNA"/>
</dbReference>
<accession>A0A1H5WL69</accession>
<dbReference type="Gene3D" id="2.60.40.10">
    <property type="entry name" value="Immunoglobulins"/>
    <property type="match status" value="1"/>
</dbReference>
<dbReference type="GO" id="GO:0016747">
    <property type="term" value="F:acyltransferase activity, transferring groups other than amino-acyl groups"/>
    <property type="evidence" value="ECO:0007669"/>
    <property type="project" value="TreeGrafter"/>
</dbReference>
<proteinExistence type="predicted"/>
<dbReference type="InterPro" id="IPR013783">
    <property type="entry name" value="Ig-like_fold"/>
</dbReference>
<keyword evidence="1" id="KW-0732">Signal</keyword>
<protein>
    <submittedName>
        <fullName evidence="2">Enterochelin esterase</fullName>
    </submittedName>
</protein>
<dbReference type="InterPro" id="IPR029058">
    <property type="entry name" value="AB_hydrolase_fold"/>
</dbReference>
<organism evidence="2 3">
    <name type="scientific">Sphingobacterium lactis</name>
    <dbReference type="NCBI Taxonomy" id="797291"/>
    <lineage>
        <taxon>Bacteria</taxon>
        <taxon>Pseudomonadati</taxon>
        <taxon>Bacteroidota</taxon>
        <taxon>Sphingobacteriia</taxon>
        <taxon>Sphingobacteriales</taxon>
        <taxon>Sphingobacteriaceae</taxon>
        <taxon>Sphingobacterium</taxon>
    </lineage>
</organism>
<dbReference type="PANTHER" id="PTHR48098:SF1">
    <property type="entry name" value="DIACYLGLYCEROL ACYLTRANSFERASE_MYCOLYLTRANSFERASE AG85A"/>
    <property type="match status" value="1"/>
</dbReference>
<gene>
    <name evidence="2" type="ORF">SAMN05421877_10475</name>
</gene>
<keyword evidence="3" id="KW-1185">Reference proteome</keyword>